<accession>A0A0J1D625</accession>
<dbReference type="RefSeq" id="WP_047844711.1">
    <property type="nucleotide sequence ID" value="NZ_AEJF01000005.1"/>
</dbReference>
<name>A0A0J1D625_9BURK</name>
<proteinExistence type="predicted"/>
<keyword evidence="3" id="KW-1185">Reference proteome</keyword>
<keyword evidence="1" id="KW-1133">Transmembrane helix</keyword>
<protein>
    <submittedName>
        <fullName evidence="2">Membrane protein</fullName>
    </submittedName>
</protein>
<dbReference type="InterPro" id="IPR018706">
    <property type="entry name" value="DUF2214_membrane"/>
</dbReference>
<dbReference type="PATRIC" id="fig|908627.4.peg.185"/>
<evidence type="ECO:0000313" key="2">
    <source>
        <dbReference type="EMBL" id="KLU28107.1"/>
    </source>
</evidence>
<keyword evidence="1" id="KW-0812">Transmembrane</keyword>
<evidence type="ECO:0000256" key="1">
    <source>
        <dbReference type="SAM" id="Phobius"/>
    </source>
</evidence>
<organism evidence="2 3">
    <name type="scientific">Caballeronia mineralivorans PML1(12)</name>
    <dbReference type="NCBI Taxonomy" id="908627"/>
    <lineage>
        <taxon>Bacteria</taxon>
        <taxon>Pseudomonadati</taxon>
        <taxon>Pseudomonadota</taxon>
        <taxon>Betaproteobacteria</taxon>
        <taxon>Burkholderiales</taxon>
        <taxon>Burkholderiaceae</taxon>
        <taxon>Caballeronia</taxon>
    </lineage>
</organism>
<dbReference type="Proteomes" id="UP000035963">
    <property type="component" value="Unassembled WGS sequence"/>
</dbReference>
<dbReference type="EMBL" id="AEJF01000005">
    <property type="protein sequence ID" value="KLU28107.1"/>
    <property type="molecule type" value="Genomic_DNA"/>
</dbReference>
<dbReference type="AlphaFoldDB" id="A0A0J1D625"/>
<reference evidence="2 3" key="1">
    <citation type="journal article" date="2015" name="Genome Announc.">
        <title>Draft Genome Sequence of Burkholderia sp. Strain PML1(12), an Ectomycorrhizosphere-Inhabiting Bacterium with Effective Mineral-Weathering Ability.</title>
        <authorList>
            <person name="Uroz S."/>
            <person name="Oger P."/>
        </authorList>
    </citation>
    <scope>NUCLEOTIDE SEQUENCE [LARGE SCALE GENOMIC DNA]</scope>
    <source>
        <strain evidence="3">PML1(12)</strain>
    </source>
</reference>
<feature type="transmembrane region" description="Helical" evidence="1">
    <location>
        <begin position="91"/>
        <end position="109"/>
    </location>
</feature>
<keyword evidence="1" id="KW-0472">Membrane</keyword>
<evidence type="ECO:0000313" key="3">
    <source>
        <dbReference type="Proteomes" id="UP000035963"/>
    </source>
</evidence>
<dbReference type="OrthoDB" id="826511at2"/>
<feature type="transmembrane region" description="Helical" evidence="1">
    <location>
        <begin position="52"/>
        <end position="71"/>
    </location>
</feature>
<sequence>MLARWCLAAIHLLAFGFAFASVFGRARALRQLDPASSLSANSARLKHVFRADAMWGLAALVLLVTGVMRAFGGFEKGGAYYLHEPLFHLKMTALVVILLIEIAPMMALIRWRAALGRGGAIDLGKARRYAAMSDAEAGLVIVMVIAATGMARGIWAG</sequence>
<gene>
    <name evidence="2" type="ORF">EOS_00850</name>
</gene>
<comment type="caution">
    <text evidence="2">The sequence shown here is derived from an EMBL/GenBank/DDBJ whole genome shotgun (WGS) entry which is preliminary data.</text>
</comment>
<dbReference type="Pfam" id="PF09980">
    <property type="entry name" value="DUF2214"/>
    <property type="match status" value="1"/>
</dbReference>
<feature type="transmembrane region" description="Helical" evidence="1">
    <location>
        <begin position="137"/>
        <end position="155"/>
    </location>
</feature>